<keyword evidence="1" id="KW-0805">Transcription regulation</keyword>
<dbReference type="InterPro" id="IPR044841">
    <property type="entry name" value="LUX/BOA-like"/>
</dbReference>
<dbReference type="PANTHER" id="PTHR31442">
    <property type="entry name" value="HOMEODOMAIN-LIKE SUPERFAMILY PROTEIN-RELATED"/>
    <property type="match status" value="1"/>
</dbReference>
<feature type="region of interest" description="Disordered" evidence="4">
    <location>
        <begin position="110"/>
        <end position="278"/>
    </location>
</feature>
<dbReference type="AlphaFoldDB" id="E1ZEX8"/>
<dbReference type="InterPro" id="IPR006447">
    <property type="entry name" value="Myb_dom_plants"/>
</dbReference>
<dbReference type="SUPFAM" id="SSF46689">
    <property type="entry name" value="Homeodomain-like"/>
    <property type="match status" value="1"/>
</dbReference>
<sequence length="278" mass="29116">MDKMALRGKRSRQAWGQVESEEEPLSDSQDVVELEADCSSDDDSRRGRCAISWKGSLEARFLKALQQAGGVWEAKPKAILQKMGAYSTQLTTIQVKSHLQKHRIKVAAEMQRQAAASGGEALPPSLPAPSATAPLQQARQAAQLQQAAARQAAAAAAAAAAPKPRRRPQKQSAGSQAELGPSAPSSAARKLQQQQAQAQRRRLAAPARPPSAAGPSTPQKLPFEGGAAMPLRHSAPAVLVDTASSGHQLSPVSGGSSSSGGVEHSRSHYSHGGVHHDP</sequence>
<dbReference type="InParanoid" id="E1ZEX8"/>
<dbReference type="GO" id="GO:0003677">
    <property type="term" value="F:DNA binding"/>
    <property type="evidence" value="ECO:0007669"/>
    <property type="project" value="InterPro"/>
</dbReference>
<dbReference type="EMBL" id="GL433844">
    <property type="protein sequence ID" value="EFN55736.1"/>
    <property type="molecule type" value="Genomic_DNA"/>
</dbReference>
<dbReference type="KEGG" id="cvr:CHLNCDRAFT_134070"/>
<reference evidence="5 6" key="1">
    <citation type="journal article" date="2010" name="Plant Cell">
        <title>The Chlorella variabilis NC64A genome reveals adaptation to photosymbiosis, coevolution with viruses, and cryptic sex.</title>
        <authorList>
            <person name="Blanc G."/>
            <person name="Duncan G."/>
            <person name="Agarkova I."/>
            <person name="Borodovsky M."/>
            <person name="Gurnon J."/>
            <person name="Kuo A."/>
            <person name="Lindquist E."/>
            <person name="Lucas S."/>
            <person name="Pangilinan J."/>
            <person name="Polle J."/>
            <person name="Salamov A."/>
            <person name="Terry A."/>
            <person name="Yamada T."/>
            <person name="Dunigan D.D."/>
            <person name="Grigoriev I.V."/>
            <person name="Claverie J.M."/>
            <person name="Van Etten J.L."/>
        </authorList>
    </citation>
    <scope>NUCLEOTIDE SEQUENCE [LARGE SCALE GENOMIC DNA]</scope>
    <source>
        <strain evidence="5 6">NC64A</strain>
    </source>
</reference>
<proteinExistence type="predicted"/>
<dbReference type="PANTHER" id="PTHR31442:SF29">
    <property type="entry name" value="HOMEODOMAIN-LIKE SUPERFAMILY PROTEIN"/>
    <property type="match status" value="1"/>
</dbReference>
<evidence type="ECO:0000256" key="2">
    <source>
        <dbReference type="ARBA" id="ARBA00023163"/>
    </source>
</evidence>
<protein>
    <recommendedName>
        <fullName evidence="7">HTH myb-type domain-containing protein</fullName>
    </recommendedName>
</protein>
<evidence type="ECO:0000313" key="5">
    <source>
        <dbReference type="EMBL" id="EFN55736.1"/>
    </source>
</evidence>
<accession>E1ZEX8</accession>
<evidence type="ECO:0000256" key="1">
    <source>
        <dbReference type="ARBA" id="ARBA00023015"/>
    </source>
</evidence>
<feature type="compositionally biased region" description="Acidic residues" evidence="4">
    <location>
        <begin position="19"/>
        <end position="30"/>
    </location>
</feature>
<evidence type="ECO:0000256" key="3">
    <source>
        <dbReference type="ARBA" id="ARBA00023242"/>
    </source>
</evidence>
<feature type="region of interest" description="Disordered" evidence="4">
    <location>
        <begin position="1"/>
        <end position="30"/>
    </location>
</feature>
<evidence type="ECO:0000313" key="6">
    <source>
        <dbReference type="Proteomes" id="UP000008141"/>
    </source>
</evidence>
<organism evidence="6">
    <name type="scientific">Chlorella variabilis</name>
    <name type="common">Green alga</name>
    <dbReference type="NCBI Taxonomy" id="554065"/>
    <lineage>
        <taxon>Eukaryota</taxon>
        <taxon>Viridiplantae</taxon>
        <taxon>Chlorophyta</taxon>
        <taxon>core chlorophytes</taxon>
        <taxon>Trebouxiophyceae</taxon>
        <taxon>Chlorellales</taxon>
        <taxon>Chlorellaceae</taxon>
        <taxon>Chlorella clade</taxon>
        <taxon>Chlorella</taxon>
    </lineage>
</organism>
<feature type="compositionally biased region" description="Low complexity" evidence="4">
    <location>
        <begin position="185"/>
        <end position="213"/>
    </location>
</feature>
<dbReference type="GeneID" id="17355073"/>
<feature type="compositionally biased region" description="Basic residues" evidence="4">
    <location>
        <begin position="1"/>
        <end position="12"/>
    </location>
</feature>
<feature type="compositionally biased region" description="Polar residues" evidence="4">
    <location>
        <begin position="242"/>
        <end position="251"/>
    </location>
</feature>
<gene>
    <name evidence="5" type="ORF">CHLNCDRAFT_134070</name>
</gene>
<dbReference type="InterPro" id="IPR009057">
    <property type="entry name" value="Homeodomain-like_sf"/>
</dbReference>
<keyword evidence="6" id="KW-1185">Reference proteome</keyword>
<dbReference type="RefSeq" id="XP_005847838.1">
    <property type="nucleotide sequence ID" value="XM_005847776.1"/>
</dbReference>
<keyword evidence="3" id="KW-0539">Nucleus</keyword>
<evidence type="ECO:0000256" key="4">
    <source>
        <dbReference type="SAM" id="MobiDB-lite"/>
    </source>
</evidence>
<dbReference type="OrthoDB" id="551907at2759"/>
<feature type="compositionally biased region" description="Low complexity" evidence="4">
    <location>
        <begin position="128"/>
        <end position="162"/>
    </location>
</feature>
<dbReference type="Gene3D" id="1.10.10.60">
    <property type="entry name" value="Homeodomain-like"/>
    <property type="match status" value="1"/>
</dbReference>
<keyword evidence="2" id="KW-0804">Transcription</keyword>
<name>E1ZEX8_CHLVA</name>
<dbReference type="NCBIfam" id="TIGR01557">
    <property type="entry name" value="myb_SHAQKYF"/>
    <property type="match status" value="1"/>
</dbReference>
<dbReference type="Proteomes" id="UP000008141">
    <property type="component" value="Unassembled WGS sequence"/>
</dbReference>
<dbReference type="GO" id="GO:0003700">
    <property type="term" value="F:DNA-binding transcription factor activity"/>
    <property type="evidence" value="ECO:0007669"/>
    <property type="project" value="InterPro"/>
</dbReference>
<evidence type="ECO:0008006" key="7">
    <source>
        <dbReference type="Google" id="ProtNLM"/>
    </source>
</evidence>